<dbReference type="eggNOG" id="KOG1508">
    <property type="taxonomic scope" value="Eukaryota"/>
</dbReference>
<comment type="similarity">
    <text evidence="1 2">Belongs to the nucleosome assembly protein (NAP) family.</text>
</comment>
<gene>
    <name evidence="4" type="ORF">MELLADRAFT_77361</name>
</gene>
<dbReference type="Gene3D" id="3.30.1120.90">
    <property type="entry name" value="Nucleosome assembly protein"/>
    <property type="match status" value="1"/>
</dbReference>
<feature type="region of interest" description="Disordered" evidence="3">
    <location>
        <begin position="249"/>
        <end position="294"/>
    </location>
</feature>
<dbReference type="SUPFAM" id="SSF143113">
    <property type="entry name" value="NAP-like"/>
    <property type="match status" value="1"/>
</dbReference>
<evidence type="ECO:0000256" key="1">
    <source>
        <dbReference type="ARBA" id="ARBA00009947"/>
    </source>
</evidence>
<evidence type="ECO:0008006" key="6">
    <source>
        <dbReference type="Google" id="ProtNLM"/>
    </source>
</evidence>
<name>F4RGN5_MELLP</name>
<evidence type="ECO:0000313" key="4">
    <source>
        <dbReference type="EMBL" id="EGG08594.1"/>
    </source>
</evidence>
<sequence length="294" mass="33108">MSNGEKETSLIDRIEGADLLLDIRDIAFKDSFGEDKLGPILEFEEEILKAELDVYNHKAKLMAPIFKKRGEFLKTIPGLWLRAMTNFSQLANFIDPVDRDALEHLEDLTIEHDPKDARNVTFHFHWSKANPYFSDRTLTKVFTIAKEPSNKANGESSGSAFSKLAEKYNVDGDLSSEAVPINWTSKDHDLVAKKPMLDITEIEEYDDFDGSTGSFFNFFGITDDKFMLHAILLELHAKVLDFYVGIDEGDDDDVDSDEEEDDEDPNKVVDLGDDSADEAGLPKKKKAKTGESTK</sequence>
<reference evidence="5" key="1">
    <citation type="journal article" date="2011" name="Proc. Natl. Acad. Sci. U.S.A.">
        <title>Obligate biotrophy features unraveled by the genomic analysis of rust fungi.</title>
        <authorList>
            <person name="Duplessis S."/>
            <person name="Cuomo C.A."/>
            <person name="Lin Y.-C."/>
            <person name="Aerts A."/>
            <person name="Tisserant E."/>
            <person name="Veneault-Fourrey C."/>
            <person name="Joly D.L."/>
            <person name="Hacquard S."/>
            <person name="Amselem J."/>
            <person name="Cantarel B.L."/>
            <person name="Chiu R."/>
            <person name="Coutinho P.M."/>
            <person name="Feau N."/>
            <person name="Field M."/>
            <person name="Frey P."/>
            <person name="Gelhaye E."/>
            <person name="Goldberg J."/>
            <person name="Grabherr M.G."/>
            <person name="Kodira C.D."/>
            <person name="Kohler A."/>
            <person name="Kuees U."/>
            <person name="Lindquist E.A."/>
            <person name="Lucas S.M."/>
            <person name="Mago R."/>
            <person name="Mauceli E."/>
            <person name="Morin E."/>
            <person name="Murat C."/>
            <person name="Pangilinan J.L."/>
            <person name="Park R."/>
            <person name="Pearson M."/>
            <person name="Quesneville H."/>
            <person name="Rouhier N."/>
            <person name="Sakthikumar S."/>
            <person name="Salamov A.A."/>
            <person name="Schmutz J."/>
            <person name="Selles B."/>
            <person name="Shapiro H."/>
            <person name="Tanguay P."/>
            <person name="Tuskan G.A."/>
            <person name="Henrissat B."/>
            <person name="Van de Peer Y."/>
            <person name="Rouze P."/>
            <person name="Ellis J.G."/>
            <person name="Dodds P.N."/>
            <person name="Schein J.E."/>
            <person name="Zhong S."/>
            <person name="Hamelin R.C."/>
            <person name="Grigoriev I.V."/>
            <person name="Szabo L.J."/>
            <person name="Martin F."/>
        </authorList>
    </citation>
    <scope>NUCLEOTIDE SEQUENCE [LARGE SCALE GENOMIC DNA]</scope>
    <source>
        <strain evidence="5">98AG31 / pathotype 3-4-7</strain>
    </source>
</reference>
<dbReference type="VEuPathDB" id="FungiDB:MELLADRAFT_77361"/>
<dbReference type="KEGG" id="mlr:MELLADRAFT_77361"/>
<evidence type="ECO:0000256" key="2">
    <source>
        <dbReference type="RuleBase" id="RU003876"/>
    </source>
</evidence>
<evidence type="ECO:0000256" key="3">
    <source>
        <dbReference type="SAM" id="MobiDB-lite"/>
    </source>
</evidence>
<dbReference type="AlphaFoldDB" id="F4RGN5"/>
<feature type="compositionally biased region" description="Acidic residues" evidence="3">
    <location>
        <begin position="249"/>
        <end position="264"/>
    </location>
</feature>
<accession>F4RGN5</accession>
<dbReference type="PANTHER" id="PTHR11875">
    <property type="entry name" value="TESTIS-SPECIFIC Y-ENCODED PROTEIN"/>
    <property type="match status" value="1"/>
</dbReference>
<dbReference type="GO" id="GO:0005634">
    <property type="term" value="C:nucleus"/>
    <property type="evidence" value="ECO:0007669"/>
    <property type="project" value="InterPro"/>
</dbReference>
<dbReference type="OrthoDB" id="19419at2759"/>
<dbReference type="RefSeq" id="XP_007408180.1">
    <property type="nucleotide sequence ID" value="XM_007408118.1"/>
</dbReference>
<dbReference type="Proteomes" id="UP000001072">
    <property type="component" value="Unassembled WGS sequence"/>
</dbReference>
<dbReference type="STRING" id="747676.F4RGN5"/>
<dbReference type="InterPro" id="IPR037231">
    <property type="entry name" value="NAP-like_sf"/>
</dbReference>
<dbReference type="Pfam" id="PF00956">
    <property type="entry name" value="NAP"/>
    <property type="match status" value="1"/>
</dbReference>
<dbReference type="EMBL" id="GL883100">
    <property type="protein sequence ID" value="EGG08594.1"/>
    <property type="molecule type" value="Genomic_DNA"/>
</dbReference>
<dbReference type="InterPro" id="IPR002164">
    <property type="entry name" value="NAP_family"/>
</dbReference>
<protein>
    <recommendedName>
        <fullName evidence="6">Nucleosome assembly protein</fullName>
    </recommendedName>
</protein>
<organism evidence="5">
    <name type="scientific">Melampsora larici-populina (strain 98AG31 / pathotype 3-4-7)</name>
    <name type="common">Poplar leaf rust fungus</name>
    <dbReference type="NCBI Taxonomy" id="747676"/>
    <lineage>
        <taxon>Eukaryota</taxon>
        <taxon>Fungi</taxon>
        <taxon>Dikarya</taxon>
        <taxon>Basidiomycota</taxon>
        <taxon>Pucciniomycotina</taxon>
        <taxon>Pucciniomycetes</taxon>
        <taxon>Pucciniales</taxon>
        <taxon>Melampsoraceae</taxon>
        <taxon>Melampsora</taxon>
    </lineage>
</organism>
<proteinExistence type="inferred from homology"/>
<dbReference type="GO" id="GO:0006334">
    <property type="term" value="P:nucleosome assembly"/>
    <property type="evidence" value="ECO:0007669"/>
    <property type="project" value="InterPro"/>
</dbReference>
<dbReference type="InParanoid" id="F4RGN5"/>
<dbReference type="HOGENOM" id="CLU_081056_0_0_1"/>
<dbReference type="GeneID" id="18932935"/>
<evidence type="ECO:0000313" key="5">
    <source>
        <dbReference type="Proteomes" id="UP000001072"/>
    </source>
</evidence>
<keyword evidence="5" id="KW-1185">Reference proteome</keyword>